<dbReference type="GO" id="GO:0005524">
    <property type="term" value="F:ATP binding"/>
    <property type="evidence" value="ECO:0007669"/>
    <property type="project" value="UniProtKB-KW"/>
</dbReference>
<dbReference type="GO" id="GO:0070507">
    <property type="term" value="P:regulation of microtubule cytoskeleton organization"/>
    <property type="evidence" value="ECO:0007669"/>
    <property type="project" value="TreeGrafter"/>
</dbReference>
<comment type="caution">
    <text evidence="6">The sequence shown here is derived from an EMBL/GenBank/DDBJ whole genome shotgun (WGS) entry which is preliminary data.</text>
</comment>
<dbReference type="GO" id="GO:0030154">
    <property type="term" value="P:cell differentiation"/>
    <property type="evidence" value="ECO:0007669"/>
    <property type="project" value="TreeGrafter"/>
</dbReference>
<name>A0AA35QU95_GEOBA</name>
<dbReference type="GO" id="GO:0090090">
    <property type="term" value="P:negative regulation of canonical Wnt signaling pathway"/>
    <property type="evidence" value="ECO:0007669"/>
    <property type="project" value="TreeGrafter"/>
</dbReference>
<evidence type="ECO:0000313" key="7">
    <source>
        <dbReference type="Proteomes" id="UP001174909"/>
    </source>
</evidence>
<dbReference type="SUPFAM" id="SSF56112">
    <property type="entry name" value="Protein kinase-like (PK-like)"/>
    <property type="match status" value="1"/>
</dbReference>
<organism evidence="6 7">
    <name type="scientific">Geodia barretti</name>
    <name type="common">Barrett's horny sponge</name>
    <dbReference type="NCBI Taxonomy" id="519541"/>
    <lineage>
        <taxon>Eukaryota</taxon>
        <taxon>Metazoa</taxon>
        <taxon>Porifera</taxon>
        <taxon>Demospongiae</taxon>
        <taxon>Heteroscleromorpha</taxon>
        <taxon>Tetractinellida</taxon>
        <taxon>Astrophorina</taxon>
        <taxon>Geodiidae</taxon>
        <taxon>Geodia</taxon>
    </lineage>
</organism>
<dbReference type="InterPro" id="IPR050591">
    <property type="entry name" value="GSK-3"/>
</dbReference>
<keyword evidence="1" id="KW-0723">Serine/threonine-protein kinase</keyword>
<dbReference type="GO" id="GO:0032436">
    <property type="term" value="P:positive regulation of proteasomal ubiquitin-dependent protein catabolic process"/>
    <property type="evidence" value="ECO:0007669"/>
    <property type="project" value="TreeGrafter"/>
</dbReference>
<gene>
    <name evidence="6" type="ORF">GBAR_LOCUS939</name>
</gene>
<keyword evidence="2" id="KW-0808">Transferase</keyword>
<dbReference type="Gene3D" id="1.10.510.10">
    <property type="entry name" value="Transferase(Phosphotransferase) domain 1"/>
    <property type="match status" value="1"/>
</dbReference>
<evidence type="ECO:0000256" key="1">
    <source>
        <dbReference type="ARBA" id="ARBA00022527"/>
    </source>
</evidence>
<dbReference type="EMBL" id="CASHTH010000138">
    <property type="protein sequence ID" value="CAI7992196.1"/>
    <property type="molecule type" value="Genomic_DNA"/>
</dbReference>
<accession>A0AA35QU95</accession>
<dbReference type="PANTHER" id="PTHR24057:SF0">
    <property type="entry name" value="PROTEIN KINASE SHAGGY-RELATED"/>
    <property type="match status" value="1"/>
</dbReference>
<dbReference type="InterPro" id="IPR011009">
    <property type="entry name" value="Kinase-like_dom_sf"/>
</dbReference>
<dbReference type="Proteomes" id="UP001174909">
    <property type="component" value="Unassembled WGS sequence"/>
</dbReference>
<sequence length="228" mass="25478">MNSNYTEFKFPQIKAHPWNKVFRPRTSPEAIELVSKLLEYTPGLRANPMEACAHGFFDELREPGKTLPSGRSLPPLFDFTQQGTHHLQGIYVGSMLLSRHVVNKRGSQPLKGSVPYYTESGSNIFRKSHDLHISSSVPLSLSSQSWQSDRLYSQSYCPPTYKRGRSLSAKPHPLPPHWTLNRLPRQPLSTSSSRLSLPSSALSLCLSVHLCVCNHAALHSNALCTFAL</sequence>
<evidence type="ECO:0000313" key="6">
    <source>
        <dbReference type="EMBL" id="CAI7992196.1"/>
    </source>
</evidence>
<evidence type="ECO:0000256" key="2">
    <source>
        <dbReference type="ARBA" id="ARBA00022679"/>
    </source>
</evidence>
<dbReference type="PANTHER" id="PTHR24057">
    <property type="entry name" value="GLYCOGEN SYNTHASE KINASE-3 ALPHA"/>
    <property type="match status" value="1"/>
</dbReference>
<keyword evidence="5" id="KW-0067">ATP-binding</keyword>
<dbReference type="GO" id="GO:0005829">
    <property type="term" value="C:cytosol"/>
    <property type="evidence" value="ECO:0007669"/>
    <property type="project" value="TreeGrafter"/>
</dbReference>
<dbReference type="GO" id="GO:0005634">
    <property type="term" value="C:nucleus"/>
    <property type="evidence" value="ECO:0007669"/>
    <property type="project" value="TreeGrafter"/>
</dbReference>
<dbReference type="AlphaFoldDB" id="A0AA35QU95"/>
<dbReference type="GO" id="GO:0007165">
    <property type="term" value="P:signal transduction"/>
    <property type="evidence" value="ECO:0007669"/>
    <property type="project" value="TreeGrafter"/>
</dbReference>
<reference evidence="6" key="1">
    <citation type="submission" date="2023-03" db="EMBL/GenBank/DDBJ databases">
        <authorList>
            <person name="Steffen K."/>
            <person name="Cardenas P."/>
        </authorList>
    </citation>
    <scope>NUCLEOTIDE SEQUENCE</scope>
</reference>
<evidence type="ECO:0000256" key="3">
    <source>
        <dbReference type="ARBA" id="ARBA00022741"/>
    </source>
</evidence>
<keyword evidence="7" id="KW-1185">Reference proteome</keyword>
<keyword evidence="4 6" id="KW-0418">Kinase</keyword>
<proteinExistence type="predicted"/>
<keyword evidence="3" id="KW-0547">Nucleotide-binding</keyword>
<evidence type="ECO:0000256" key="4">
    <source>
        <dbReference type="ARBA" id="ARBA00022777"/>
    </source>
</evidence>
<protein>
    <submittedName>
        <fullName evidence="6">Glycogen synthase kinase-3 beta</fullName>
    </submittedName>
</protein>
<evidence type="ECO:0000256" key="5">
    <source>
        <dbReference type="ARBA" id="ARBA00022840"/>
    </source>
</evidence>
<dbReference type="GO" id="GO:0004674">
    <property type="term" value="F:protein serine/threonine kinase activity"/>
    <property type="evidence" value="ECO:0007669"/>
    <property type="project" value="UniProtKB-KW"/>
</dbReference>